<dbReference type="EMBL" id="CP041730">
    <property type="protein sequence ID" value="QDQ28177.1"/>
    <property type="molecule type" value="Genomic_DNA"/>
</dbReference>
<name>A0A516SJ58_9NEIS</name>
<evidence type="ECO:0000313" key="1">
    <source>
        <dbReference type="EMBL" id="QDQ28177.1"/>
    </source>
</evidence>
<gene>
    <name evidence="1" type="ORF">FNU76_18510</name>
</gene>
<protein>
    <submittedName>
        <fullName evidence="1">Type III secretion system chaperone</fullName>
    </submittedName>
</protein>
<proteinExistence type="predicted"/>
<evidence type="ECO:0000313" key="2">
    <source>
        <dbReference type="Proteomes" id="UP000317550"/>
    </source>
</evidence>
<sequence length="153" mass="16483">MVDSFPPAIRQLAKKWGVSLPNDGTNHTLQLQHESGDAISLASCNHGSDIGIHVFSPLPATAVTDPASLQCFLLQRTYSSRLGAGIRYGWQADSAQLVLSCRIAISANEIELLAMINRLLGHIDAIRAALPVLQQTETISNEGLSRLARLSAR</sequence>
<organism evidence="1 2">
    <name type="scientific">Chitinimonas arctica</name>
    <dbReference type="NCBI Taxonomy" id="2594795"/>
    <lineage>
        <taxon>Bacteria</taxon>
        <taxon>Pseudomonadati</taxon>
        <taxon>Pseudomonadota</taxon>
        <taxon>Betaproteobacteria</taxon>
        <taxon>Neisseriales</taxon>
        <taxon>Chitinibacteraceae</taxon>
        <taxon>Chitinimonas</taxon>
    </lineage>
</organism>
<reference evidence="2" key="1">
    <citation type="submission" date="2019-07" db="EMBL/GenBank/DDBJ databases">
        <title>Chitinimonas sp. nov., isolated from Ny-Alesund, arctica soil.</title>
        <authorList>
            <person name="Xu Q."/>
            <person name="Peng F."/>
        </authorList>
    </citation>
    <scope>NUCLEOTIDE SEQUENCE [LARGE SCALE GENOMIC DNA]</scope>
    <source>
        <strain evidence="2">R3-44</strain>
    </source>
</reference>
<dbReference type="AlphaFoldDB" id="A0A516SJ58"/>
<dbReference type="RefSeq" id="WP_144279564.1">
    <property type="nucleotide sequence ID" value="NZ_CP041730.1"/>
</dbReference>
<dbReference type="Proteomes" id="UP000317550">
    <property type="component" value="Chromosome"/>
</dbReference>
<dbReference type="CDD" id="cd16364">
    <property type="entry name" value="T3SC_I-like"/>
    <property type="match status" value="1"/>
</dbReference>
<keyword evidence="2" id="KW-1185">Reference proteome</keyword>
<dbReference type="KEGG" id="cari:FNU76_18510"/>
<accession>A0A516SJ58</accession>